<dbReference type="AlphaFoldDB" id="A0AAW5B7B1"/>
<gene>
    <name evidence="2" type="ORF">K3T81_15485</name>
</gene>
<proteinExistence type="predicted"/>
<sequence length="119" mass="12714">MFIRWILSIVLNAVALIVVSQLFDSFQLEGFGAAVLASFILSILNVIIKPILVILTLPITVLSLGLFLFVINAITLMIAQGLMGSSFIIEGFGTALIAAVILAILNLLLNSLIKDSVKS</sequence>
<feature type="transmembrane region" description="Helical" evidence="1">
    <location>
        <begin position="85"/>
        <end position="109"/>
    </location>
</feature>
<keyword evidence="1" id="KW-1133">Transmembrane helix</keyword>
<keyword evidence="3" id="KW-1185">Reference proteome</keyword>
<organism evidence="2 3">
    <name type="scientific">Oceanobacillus jordanicus</name>
    <dbReference type="NCBI Taxonomy" id="2867266"/>
    <lineage>
        <taxon>Bacteria</taxon>
        <taxon>Bacillati</taxon>
        <taxon>Bacillota</taxon>
        <taxon>Bacilli</taxon>
        <taxon>Bacillales</taxon>
        <taxon>Bacillaceae</taxon>
        <taxon>Oceanobacillus</taxon>
    </lineage>
</organism>
<accession>A0AAW5B7B1</accession>
<dbReference type="PANTHER" id="PTHR37309:SF1">
    <property type="entry name" value="SLR0284 PROTEIN"/>
    <property type="match status" value="1"/>
</dbReference>
<evidence type="ECO:0000313" key="3">
    <source>
        <dbReference type="Proteomes" id="UP001199631"/>
    </source>
</evidence>
<dbReference type="Pfam" id="PF04020">
    <property type="entry name" value="Phage_holin_4_2"/>
    <property type="match status" value="1"/>
</dbReference>
<keyword evidence="1" id="KW-0812">Transmembrane</keyword>
<dbReference type="EMBL" id="JAIFZM010000015">
    <property type="protein sequence ID" value="MCG3420548.1"/>
    <property type="molecule type" value="Genomic_DNA"/>
</dbReference>
<feature type="transmembrane region" description="Helical" evidence="1">
    <location>
        <begin position="55"/>
        <end position="79"/>
    </location>
</feature>
<protein>
    <submittedName>
        <fullName evidence="2">Phage holin family protein</fullName>
    </submittedName>
</protein>
<dbReference type="InterPro" id="IPR007165">
    <property type="entry name" value="Phage_holin_4_2"/>
</dbReference>
<evidence type="ECO:0000313" key="2">
    <source>
        <dbReference type="EMBL" id="MCG3420548.1"/>
    </source>
</evidence>
<comment type="caution">
    <text evidence="2">The sequence shown here is derived from an EMBL/GenBank/DDBJ whole genome shotgun (WGS) entry which is preliminary data.</text>
</comment>
<keyword evidence="1" id="KW-0472">Membrane</keyword>
<evidence type="ECO:0000256" key="1">
    <source>
        <dbReference type="SAM" id="Phobius"/>
    </source>
</evidence>
<dbReference type="Proteomes" id="UP001199631">
    <property type="component" value="Unassembled WGS sequence"/>
</dbReference>
<name>A0AAW5B7B1_9BACI</name>
<dbReference type="RefSeq" id="WP_161464533.1">
    <property type="nucleotide sequence ID" value="NZ_JAIFZM010000015.1"/>
</dbReference>
<dbReference type="PANTHER" id="PTHR37309">
    <property type="entry name" value="SLR0284 PROTEIN"/>
    <property type="match status" value="1"/>
</dbReference>
<feature type="transmembrane region" description="Helical" evidence="1">
    <location>
        <begin position="30"/>
        <end position="48"/>
    </location>
</feature>
<reference evidence="2 3" key="1">
    <citation type="journal article" date="2022" name="Evol. Bioinform. Online">
        <title>Draft Genome Sequence of Oceanobacillus jordanicus Strain GSFE11, a Halotolerant Plant Growth-Promoting Bacterial Endophyte Isolated From the Jordan Valley.</title>
        <authorList>
            <person name="Alhindi T."/>
            <person name="Albdaiwi R."/>
        </authorList>
    </citation>
    <scope>NUCLEOTIDE SEQUENCE [LARGE SCALE GENOMIC DNA]</scope>
    <source>
        <strain evidence="2 3">GSFE11</strain>
    </source>
</reference>